<evidence type="ECO:0000256" key="3">
    <source>
        <dbReference type="ARBA" id="ARBA00023026"/>
    </source>
</evidence>
<dbReference type="STRING" id="1231657.A0A1Y1Y6D6"/>
<protein>
    <recommendedName>
        <fullName evidence="4">LysM domain-containing protein</fullName>
    </recommendedName>
</protein>
<evidence type="ECO:0000256" key="1">
    <source>
        <dbReference type="ARBA" id="ARBA00022669"/>
    </source>
</evidence>
<evidence type="ECO:0000256" key="2">
    <source>
        <dbReference type="ARBA" id="ARBA00022729"/>
    </source>
</evidence>
<dbReference type="GO" id="GO:0008061">
    <property type="term" value="F:chitin binding"/>
    <property type="evidence" value="ECO:0007669"/>
    <property type="project" value="UniProtKB-KW"/>
</dbReference>
<comment type="caution">
    <text evidence="5">The sequence shown here is derived from an EMBL/GenBank/DDBJ whole genome shotgun (WGS) entry which is preliminary data.</text>
</comment>
<dbReference type="Proteomes" id="UP000193144">
    <property type="component" value="Unassembled WGS sequence"/>
</dbReference>
<keyword evidence="2" id="KW-0732">Signal</keyword>
<dbReference type="AlphaFoldDB" id="A0A1Y1Y6D6"/>
<sequence length="247" mass="26250">MEVYRTPQESIFCTEAQLITSKMKFIIISALFSIAAGSVVVRQTDCAAFVGPDCPATPVACCGWHLVQPGETCLSVAQDAGIPLSQFTGQNPTINAGCTNMIAGCSYCTRMCGVPGKCPDLTPGCTESRLVVSGDTCWALIGQPGGGDWNQMNRFFCLNNGRIDNPSCGNLKIGCTYCTAIPPKLDTNTPCPGGHLSGPVKGGQTCWHLLGGYGDWTKLNKFYDMNASVDRANCGNLVIGHMYCIPN</sequence>
<dbReference type="SUPFAM" id="SSF54106">
    <property type="entry name" value="LysM domain"/>
    <property type="match status" value="1"/>
</dbReference>
<proteinExistence type="predicted"/>
<keyword evidence="3" id="KW-0843">Virulence</keyword>
<dbReference type="InterPro" id="IPR036779">
    <property type="entry name" value="LysM_dom_sf"/>
</dbReference>
<gene>
    <name evidence="5" type="ORF">BCR34DRAFT_580446</name>
</gene>
<dbReference type="EMBL" id="MCFA01000336">
    <property type="protein sequence ID" value="ORX93553.1"/>
    <property type="molecule type" value="Genomic_DNA"/>
</dbReference>
<dbReference type="PROSITE" id="PS51782">
    <property type="entry name" value="LYSM"/>
    <property type="match status" value="1"/>
</dbReference>
<name>A0A1Y1Y6D6_9PLEO</name>
<keyword evidence="6" id="KW-1185">Reference proteome</keyword>
<dbReference type="Gene3D" id="3.10.350.10">
    <property type="entry name" value="LysM domain"/>
    <property type="match status" value="1"/>
</dbReference>
<accession>A0A1Y1Y6D6</accession>
<feature type="domain" description="LysM" evidence="4">
    <location>
        <begin position="63"/>
        <end position="109"/>
    </location>
</feature>
<dbReference type="PANTHER" id="PTHR34997:SF2">
    <property type="entry name" value="LYSM DOMAIN-CONTAINING PROTEIN-RELATED"/>
    <property type="match status" value="1"/>
</dbReference>
<dbReference type="OrthoDB" id="5985073at2759"/>
<dbReference type="CDD" id="cd00118">
    <property type="entry name" value="LysM"/>
    <property type="match status" value="1"/>
</dbReference>
<evidence type="ECO:0000313" key="6">
    <source>
        <dbReference type="Proteomes" id="UP000193144"/>
    </source>
</evidence>
<reference evidence="5 6" key="1">
    <citation type="submission" date="2016-07" db="EMBL/GenBank/DDBJ databases">
        <title>Pervasive Adenine N6-methylation of Active Genes in Fungi.</title>
        <authorList>
            <consortium name="DOE Joint Genome Institute"/>
            <person name="Mondo S.J."/>
            <person name="Dannebaum R.O."/>
            <person name="Kuo R.C."/>
            <person name="Labutti K."/>
            <person name="Haridas S."/>
            <person name="Kuo A."/>
            <person name="Salamov A."/>
            <person name="Ahrendt S.R."/>
            <person name="Lipzen A."/>
            <person name="Sullivan W."/>
            <person name="Andreopoulos W.B."/>
            <person name="Clum A."/>
            <person name="Lindquist E."/>
            <person name="Daum C."/>
            <person name="Ramamoorthy G.K."/>
            <person name="Gryganskyi A."/>
            <person name="Culley D."/>
            <person name="Magnuson J.K."/>
            <person name="James T.Y."/>
            <person name="O'Malley M.A."/>
            <person name="Stajich J.E."/>
            <person name="Spatafora J.W."/>
            <person name="Visel A."/>
            <person name="Grigoriev I.V."/>
        </authorList>
    </citation>
    <scope>NUCLEOTIDE SEQUENCE [LARGE SCALE GENOMIC DNA]</scope>
    <source>
        <strain evidence="5 6">CBS 115471</strain>
    </source>
</reference>
<evidence type="ECO:0000259" key="4">
    <source>
        <dbReference type="PROSITE" id="PS51782"/>
    </source>
</evidence>
<evidence type="ECO:0000313" key="5">
    <source>
        <dbReference type="EMBL" id="ORX93553.1"/>
    </source>
</evidence>
<dbReference type="PANTHER" id="PTHR34997">
    <property type="entry name" value="AM15"/>
    <property type="match status" value="1"/>
</dbReference>
<keyword evidence="1" id="KW-0147">Chitin-binding</keyword>
<organism evidence="5 6">
    <name type="scientific">Clohesyomyces aquaticus</name>
    <dbReference type="NCBI Taxonomy" id="1231657"/>
    <lineage>
        <taxon>Eukaryota</taxon>
        <taxon>Fungi</taxon>
        <taxon>Dikarya</taxon>
        <taxon>Ascomycota</taxon>
        <taxon>Pezizomycotina</taxon>
        <taxon>Dothideomycetes</taxon>
        <taxon>Pleosporomycetidae</taxon>
        <taxon>Pleosporales</taxon>
        <taxon>Lindgomycetaceae</taxon>
        <taxon>Clohesyomyces</taxon>
    </lineage>
</organism>
<dbReference type="InterPro" id="IPR052210">
    <property type="entry name" value="LysM1-like"/>
</dbReference>
<dbReference type="InterPro" id="IPR018392">
    <property type="entry name" value="LysM"/>
</dbReference>
<dbReference type="Pfam" id="PF01476">
    <property type="entry name" value="LysM"/>
    <property type="match status" value="1"/>
</dbReference>